<proteinExistence type="predicted"/>
<feature type="non-terminal residue" evidence="1">
    <location>
        <position position="1"/>
    </location>
</feature>
<dbReference type="Proteomes" id="UP000315589">
    <property type="component" value="Unassembled WGS sequence"/>
</dbReference>
<dbReference type="EMBL" id="VMGI01000034">
    <property type="protein sequence ID" value="TSC93151.1"/>
    <property type="molecule type" value="Genomic_DNA"/>
</dbReference>
<sequence length="60" mass="6719">PVVPTGDPDRDTNRVLNILGKCDSGVAREIQVLMRKKSFSRQPFGIEVEGERIQLVSIPR</sequence>
<reference evidence="1 2" key="1">
    <citation type="submission" date="2017-07" db="EMBL/GenBank/DDBJ databases">
        <title>Mechanisms for carbon and nitrogen cycling indicate functional differentiation within the Candidate Phyla Radiation.</title>
        <authorList>
            <person name="Danczak R.E."/>
            <person name="Johnston M.D."/>
            <person name="Kenah C."/>
            <person name="Slattery M."/>
            <person name="Wrighton K.C."/>
            <person name="Wilkins M.J."/>
        </authorList>
    </citation>
    <scope>NUCLEOTIDE SEQUENCE [LARGE SCALE GENOMIC DNA]</scope>
    <source>
        <strain evidence="1">Licking1014_85</strain>
    </source>
</reference>
<evidence type="ECO:0000313" key="1">
    <source>
        <dbReference type="EMBL" id="TSC93151.1"/>
    </source>
</evidence>
<organism evidence="1 2">
    <name type="scientific">Candidatus Berkelbacteria bacterium Licking1014_85</name>
    <dbReference type="NCBI Taxonomy" id="2017148"/>
    <lineage>
        <taxon>Bacteria</taxon>
        <taxon>Candidatus Berkelbacteria</taxon>
    </lineage>
</organism>
<gene>
    <name evidence="1" type="ORF">CEN91_287</name>
</gene>
<evidence type="ECO:0000313" key="2">
    <source>
        <dbReference type="Proteomes" id="UP000315589"/>
    </source>
</evidence>
<name>A0A554LJW1_9BACT</name>
<accession>A0A554LJW1</accession>
<comment type="caution">
    <text evidence="1">The sequence shown here is derived from an EMBL/GenBank/DDBJ whole genome shotgun (WGS) entry which is preliminary data.</text>
</comment>
<dbReference type="AlphaFoldDB" id="A0A554LJW1"/>
<protein>
    <submittedName>
        <fullName evidence="1">Uncharacterized protein</fullName>
    </submittedName>
</protein>